<protein>
    <submittedName>
        <fullName evidence="2">Uncharacterized protein</fullName>
    </submittedName>
</protein>
<evidence type="ECO:0000256" key="1">
    <source>
        <dbReference type="SAM" id="MobiDB-lite"/>
    </source>
</evidence>
<accession>A0A7W5CHI4</accession>
<gene>
    <name evidence="2" type="ORF">FHS07_001456</name>
</gene>
<dbReference type="AlphaFoldDB" id="A0A7W5CHI4"/>
<dbReference type="EMBL" id="JACHXY010000001">
    <property type="protein sequence ID" value="MBB3157772.1"/>
    <property type="molecule type" value="Genomic_DNA"/>
</dbReference>
<sequence length="243" mass="24970">MDDDVELRSLRERVYGTEGAHATPAMIQRLVELEDRVRRPVDGVSAPESKAGARLGRGDGPPGQPGAADPDAPLIEPDPADAGASVPRPVLRGVLVAVGALALVGLGAAIGSTATASMPGATADPAAAIYPELTFPQTIEDAISADVLRDSAIDSGSTRYIATVNDFDIYFAQPEDGIGRCIVTFTATDDRPWSAGCASGTQEGAAVFGVDDRLTVAIGDPDGSQVDGIPIRLSDSVTAYVAR</sequence>
<dbReference type="Proteomes" id="UP000543579">
    <property type="component" value="Unassembled WGS sequence"/>
</dbReference>
<dbReference type="RefSeq" id="WP_183419138.1">
    <property type="nucleotide sequence ID" value="NZ_JACHXY010000001.1"/>
</dbReference>
<proteinExistence type="predicted"/>
<comment type="caution">
    <text evidence="2">The sequence shown here is derived from an EMBL/GenBank/DDBJ whole genome shotgun (WGS) entry which is preliminary data.</text>
</comment>
<reference evidence="2 3" key="1">
    <citation type="submission" date="2020-08" db="EMBL/GenBank/DDBJ databases">
        <title>Genomic Encyclopedia of Type Strains, Phase III (KMG-III): the genomes of soil and plant-associated and newly described type strains.</title>
        <authorList>
            <person name="Whitman W."/>
        </authorList>
    </citation>
    <scope>NUCLEOTIDE SEQUENCE [LARGE SCALE GENOMIC DNA]</scope>
    <source>
        <strain evidence="2 3">CECT 8356</strain>
    </source>
</reference>
<evidence type="ECO:0000313" key="3">
    <source>
        <dbReference type="Proteomes" id="UP000543579"/>
    </source>
</evidence>
<evidence type="ECO:0000313" key="2">
    <source>
        <dbReference type="EMBL" id="MBB3157772.1"/>
    </source>
</evidence>
<feature type="region of interest" description="Disordered" evidence="1">
    <location>
        <begin position="36"/>
        <end position="83"/>
    </location>
</feature>
<name>A0A7W5CHI4_9MICO</name>
<organism evidence="2 3">
    <name type="scientific">Microbacterium proteolyticum</name>
    <dbReference type="NCBI Taxonomy" id="1572644"/>
    <lineage>
        <taxon>Bacteria</taxon>
        <taxon>Bacillati</taxon>
        <taxon>Actinomycetota</taxon>
        <taxon>Actinomycetes</taxon>
        <taxon>Micrococcales</taxon>
        <taxon>Microbacteriaceae</taxon>
        <taxon>Microbacterium</taxon>
    </lineage>
</organism>